<sequence length="350" mass="41343">MSNTHHILVTGNGFDLYHGLKTNYQDFLTAAGQIEEKPEDQRTKWEQKIFTLCIQNGFFRYFQKGMAIENDWNGFEAELEKIVTVFIDFFKKLEEQKKEPQFDISRYSIFCESFSYYELRVFQQFFRLFEQIYDDLSGGLFKIRQDYITDGRELNQKGMIQELCRELDNFTRSLGLYLSHCAEPKNCTARWEKLLELQPDYVINFNYTDTCRLYDIPREQIFYAKGRADSQPLNMILGIPNDSQDNLDFIYFKNYFQNIIRFTGIPDKQQLYPTDSQGLPVPVITHIFGYSMPTGDEMIIRQLETASRQMIIYYTDQEDYARKVISLIRLFGKEAALEKIQTGKFTLTAI</sequence>
<keyword evidence="2" id="KW-1185">Reference proteome</keyword>
<accession>A0ABT2TK08</accession>
<name>A0ABT2TK08_9FIRM</name>
<evidence type="ECO:0000313" key="2">
    <source>
        <dbReference type="Proteomes" id="UP001652442"/>
    </source>
</evidence>
<dbReference type="EMBL" id="JAOQJQ010000003">
    <property type="protein sequence ID" value="MCU6762544.1"/>
    <property type="molecule type" value="Genomic_DNA"/>
</dbReference>
<evidence type="ECO:0000313" key="1">
    <source>
        <dbReference type="EMBL" id="MCU6762544.1"/>
    </source>
</evidence>
<dbReference type="RefSeq" id="WP_158425246.1">
    <property type="nucleotide sequence ID" value="NZ_JAOQJQ010000003.1"/>
</dbReference>
<dbReference type="InterPro" id="IPR025935">
    <property type="entry name" value="AbiH"/>
</dbReference>
<comment type="caution">
    <text evidence="1">The sequence shown here is derived from an EMBL/GenBank/DDBJ whole genome shotgun (WGS) entry which is preliminary data.</text>
</comment>
<reference evidence="1 2" key="1">
    <citation type="journal article" date="2021" name="ISME Commun">
        <title>Automated analysis of genomic sequences facilitates high-throughput and comprehensive description of bacteria.</title>
        <authorList>
            <person name="Hitch T.C.A."/>
        </authorList>
    </citation>
    <scope>NUCLEOTIDE SEQUENCE [LARGE SCALE GENOMIC DNA]</scope>
    <source>
        <strain evidence="1 2">Sanger_109</strain>
    </source>
</reference>
<dbReference type="Pfam" id="PF14253">
    <property type="entry name" value="AbiH"/>
    <property type="match status" value="1"/>
</dbReference>
<proteinExistence type="predicted"/>
<protein>
    <submittedName>
        <fullName evidence="1">Bacteriophage abortive infection AbiH family protein</fullName>
    </submittedName>
</protein>
<dbReference type="Proteomes" id="UP001652442">
    <property type="component" value="Unassembled WGS sequence"/>
</dbReference>
<organism evidence="1 2">
    <name type="scientific">Brotonthovivens ammoniilytica</name>
    <dbReference type="NCBI Taxonomy" id="2981725"/>
    <lineage>
        <taxon>Bacteria</taxon>
        <taxon>Bacillati</taxon>
        <taxon>Bacillota</taxon>
        <taxon>Clostridia</taxon>
        <taxon>Lachnospirales</taxon>
        <taxon>Lachnospiraceae</taxon>
        <taxon>Brotonthovivens</taxon>
    </lineage>
</organism>
<gene>
    <name evidence="1" type="ORF">OCV88_09380</name>
</gene>